<dbReference type="EMBL" id="UINC01114526">
    <property type="protein sequence ID" value="SVC84889.1"/>
    <property type="molecule type" value="Genomic_DNA"/>
</dbReference>
<dbReference type="AlphaFoldDB" id="A0A382QH84"/>
<accession>A0A382QH84</accession>
<reference evidence="1" key="1">
    <citation type="submission" date="2018-05" db="EMBL/GenBank/DDBJ databases">
        <authorList>
            <person name="Lanie J.A."/>
            <person name="Ng W.-L."/>
            <person name="Kazmierczak K.M."/>
            <person name="Andrzejewski T.M."/>
            <person name="Davidsen T.M."/>
            <person name="Wayne K.J."/>
            <person name="Tettelin H."/>
            <person name="Glass J.I."/>
            <person name="Rusch D."/>
            <person name="Podicherti R."/>
            <person name="Tsui H.-C.T."/>
            <person name="Winkler M.E."/>
        </authorList>
    </citation>
    <scope>NUCLEOTIDE SEQUENCE</scope>
</reference>
<name>A0A382QH84_9ZZZZ</name>
<organism evidence="1">
    <name type="scientific">marine metagenome</name>
    <dbReference type="NCBI Taxonomy" id="408172"/>
    <lineage>
        <taxon>unclassified sequences</taxon>
        <taxon>metagenomes</taxon>
        <taxon>ecological metagenomes</taxon>
    </lineage>
</organism>
<proteinExistence type="predicted"/>
<protein>
    <submittedName>
        <fullName evidence="1">Uncharacterized protein</fullName>
    </submittedName>
</protein>
<sequence>MKSKSNDQNNPIYDFAGLLSIVEDD</sequence>
<evidence type="ECO:0000313" key="1">
    <source>
        <dbReference type="EMBL" id="SVC84889.1"/>
    </source>
</evidence>
<gene>
    <name evidence="1" type="ORF">METZ01_LOCUS337743</name>
</gene>